<name>A0AAD9LWJ2_9PEZI</name>
<proteinExistence type="predicted"/>
<feature type="chain" id="PRO_5042011986" evidence="1">
    <location>
        <begin position="21"/>
        <end position="306"/>
    </location>
</feature>
<feature type="signal peptide" evidence="1">
    <location>
        <begin position="1"/>
        <end position="20"/>
    </location>
</feature>
<evidence type="ECO:0000313" key="3">
    <source>
        <dbReference type="Proteomes" id="UP001232148"/>
    </source>
</evidence>
<comment type="caution">
    <text evidence="2">The sequence shown here is derived from an EMBL/GenBank/DDBJ whole genome shotgun (WGS) entry which is preliminary data.</text>
</comment>
<keyword evidence="1" id="KW-0732">Signal</keyword>
<dbReference type="EMBL" id="MU843158">
    <property type="protein sequence ID" value="KAK2020908.1"/>
    <property type="molecule type" value="Genomic_DNA"/>
</dbReference>
<gene>
    <name evidence="2" type="ORF">LX32DRAFT_714679</name>
</gene>
<dbReference type="Proteomes" id="UP001232148">
    <property type="component" value="Unassembled WGS sequence"/>
</dbReference>
<dbReference type="AlphaFoldDB" id="A0AAD9LWJ2"/>
<evidence type="ECO:0000256" key="1">
    <source>
        <dbReference type="SAM" id="SignalP"/>
    </source>
</evidence>
<protein>
    <submittedName>
        <fullName evidence="2">Uncharacterized protein</fullName>
    </submittedName>
</protein>
<organism evidence="2 3">
    <name type="scientific">Colletotrichum zoysiae</name>
    <dbReference type="NCBI Taxonomy" id="1216348"/>
    <lineage>
        <taxon>Eukaryota</taxon>
        <taxon>Fungi</taxon>
        <taxon>Dikarya</taxon>
        <taxon>Ascomycota</taxon>
        <taxon>Pezizomycotina</taxon>
        <taxon>Sordariomycetes</taxon>
        <taxon>Hypocreomycetidae</taxon>
        <taxon>Glomerellales</taxon>
        <taxon>Glomerellaceae</taxon>
        <taxon>Colletotrichum</taxon>
        <taxon>Colletotrichum graminicola species complex</taxon>
    </lineage>
</organism>
<reference evidence="2" key="1">
    <citation type="submission" date="2021-06" db="EMBL/GenBank/DDBJ databases">
        <title>Comparative genomics, transcriptomics and evolutionary studies reveal genomic signatures of adaptation to plant cell wall in hemibiotrophic fungi.</title>
        <authorList>
            <consortium name="DOE Joint Genome Institute"/>
            <person name="Baroncelli R."/>
            <person name="Diaz J.F."/>
            <person name="Benocci T."/>
            <person name="Peng M."/>
            <person name="Battaglia E."/>
            <person name="Haridas S."/>
            <person name="Andreopoulos W."/>
            <person name="Labutti K."/>
            <person name="Pangilinan J."/>
            <person name="Floch G.L."/>
            <person name="Makela M.R."/>
            <person name="Henrissat B."/>
            <person name="Grigoriev I.V."/>
            <person name="Crouch J.A."/>
            <person name="De Vries R.P."/>
            <person name="Sukno S.A."/>
            <person name="Thon M.R."/>
        </authorList>
    </citation>
    <scope>NUCLEOTIDE SEQUENCE</scope>
    <source>
        <strain evidence="2">MAFF235873</strain>
    </source>
</reference>
<sequence>MLRNSVLLLLSLLWITITHGRDLRPALSRPSVPQPARGRVQYCSRATCGIGKKAVLCRRQQSPKALSAPKPSSQPANGYWYSPSNYGNNFDNFFRGEVAKLVTTPNGIVRIDKEDVSSQIASFKDKPTSLALLGLYGCIGVIVMSRQAVWMAHMYEKEVIKSQENFPKGVALLLSGGNNEDMLYGLWDLNDNVFAREQDPVVVIVGPGSTKTSFDYKDQMDIIDLMIRRTLGVAPEWVSYVPEEGGSPEYKADFNCLRSRGKVLVQYQPSNQAWYGRSKAEARIWIEGKSWTYQKQWQPESDQIHN</sequence>
<accession>A0AAD9LWJ2</accession>
<evidence type="ECO:0000313" key="2">
    <source>
        <dbReference type="EMBL" id="KAK2020908.1"/>
    </source>
</evidence>
<keyword evidence="3" id="KW-1185">Reference proteome</keyword>